<feature type="domain" description="Amidohydrolase-related" evidence="7">
    <location>
        <begin position="64"/>
        <end position="350"/>
    </location>
</feature>
<dbReference type="InterPro" id="IPR011059">
    <property type="entry name" value="Metal-dep_hydrolase_composite"/>
</dbReference>
<evidence type="ECO:0000256" key="6">
    <source>
        <dbReference type="HAMAP-Rule" id="MF_01518"/>
    </source>
</evidence>
<dbReference type="AlphaFoldDB" id="A0A931ATX1"/>
<evidence type="ECO:0000256" key="2">
    <source>
        <dbReference type="ARBA" id="ARBA00012782"/>
    </source>
</evidence>
<evidence type="ECO:0000256" key="4">
    <source>
        <dbReference type="ARBA" id="ARBA00023211"/>
    </source>
</evidence>
<dbReference type="HAMAP" id="MF_01518">
    <property type="entry name" value="Adenine_deamin"/>
    <property type="match status" value="1"/>
</dbReference>
<evidence type="ECO:0000256" key="3">
    <source>
        <dbReference type="ARBA" id="ARBA00022801"/>
    </source>
</evidence>
<comment type="caution">
    <text evidence="9">The sequence shown here is derived from an EMBL/GenBank/DDBJ whole genome shotgun (WGS) entry which is preliminary data.</text>
</comment>
<feature type="domain" description="Adenine deaminase C-terminal" evidence="8">
    <location>
        <begin position="423"/>
        <end position="592"/>
    </location>
</feature>
<comment type="catalytic activity">
    <reaction evidence="5 6">
        <text>adenine + H2O + H(+) = hypoxanthine + NH4(+)</text>
        <dbReference type="Rhea" id="RHEA:23688"/>
        <dbReference type="ChEBI" id="CHEBI:15377"/>
        <dbReference type="ChEBI" id="CHEBI:15378"/>
        <dbReference type="ChEBI" id="CHEBI:16708"/>
        <dbReference type="ChEBI" id="CHEBI:17368"/>
        <dbReference type="ChEBI" id="CHEBI:28938"/>
        <dbReference type="EC" id="3.5.4.2"/>
    </reaction>
</comment>
<evidence type="ECO:0000256" key="1">
    <source>
        <dbReference type="ARBA" id="ARBA00006773"/>
    </source>
</evidence>
<dbReference type="InterPro" id="IPR032466">
    <property type="entry name" value="Metal_Hydrolase"/>
</dbReference>
<comment type="cofactor">
    <cofactor evidence="6">
        <name>Mn(2+)</name>
        <dbReference type="ChEBI" id="CHEBI:29035"/>
    </cofactor>
</comment>
<dbReference type="RefSeq" id="WP_270452860.1">
    <property type="nucleotide sequence ID" value="NZ_JADPIE010000002.1"/>
</dbReference>
<evidence type="ECO:0000313" key="10">
    <source>
        <dbReference type="Proteomes" id="UP000621436"/>
    </source>
</evidence>
<accession>A0A931ATX1</accession>
<dbReference type="InterPro" id="IPR006680">
    <property type="entry name" value="Amidohydro-rel"/>
</dbReference>
<comment type="similarity">
    <text evidence="1 6">Belongs to the metallo-dependent hydrolases superfamily. Adenine deaminase family.</text>
</comment>
<dbReference type="PANTHER" id="PTHR11113">
    <property type="entry name" value="N-ACETYLGLUCOSAMINE-6-PHOSPHATE DEACETYLASE"/>
    <property type="match status" value="1"/>
</dbReference>
<evidence type="ECO:0000313" key="9">
    <source>
        <dbReference type="EMBL" id="MBF8436096.1"/>
    </source>
</evidence>
<dbReference type="InterPro" id="IPR006679">
    <property type="entry name" value="Adenine_deam"/>
</dbReference>
<gene>
    <name evidence="6" type="primary">ade</name>
    <name evidence="9" type="ORF">I0Q91_03310</name>
</gene>
<keyword evidence="3 6" id="KW-0378">Hydrolase</keyword>
<proteinExistence type="inferred from homology"/>
<evidence type="ECO:0000256" key="5">
    <source>
        <dbReference type="ARBA" id="ARBA00047720"/>
    </source>
</evidence>
<dbReference type="Gene3D" id="2.30.40.10">
    <property type="entry name" value="Urease, subunit C, domain 1"/>
    <property type="match status" value="1"/>
</dbReference>
<evidence type="ECO:0000259" key="8">
    <source>
        <dbReference type="Pfam" id="PF13382"/>
    </source>
</evidence>
<dbReference type="EMBL" id="JADPIE010000002">
    <property type="protein sequence ID" value="MBF8436096.1"/>
    <property type="molecule type" value="Genomic_DNA"/>
</dbReference>
<dbReference type="GO" id="GO:0006146">
    <property type="term" value="P:adenine catabolic process"/>
    <property type="evidence" value="ECO:0007669"/>
    <property type="project" value="InterPro"/>
</dbReference>
<name>A0A931ATX1_9FIRM</name>
<dbReference type="EC" id="3.5.4.2" evidence="2 6"/>
<protein>
    <recommendedName>
        <fullName evidence="2 6">Adenine deaminase</fullName>
        <shortName evidence="6">Adenase</shortName>
        <shortName evidence="6">Adenine aminase</shortName>
        <ecNumber evidence="2 6">3.5.4.2</ecNumber>
    </recommendedName>
</protein>
<dbReference type="PANTHER" id="PTHR11113:SF2">
    <property type="entry name" value="ADENINE DEAMINASE"/>
    <property type="match status" value="1"/>
</dbReference>
<keyword evidence="10" id="KW-1185">Reference proteome</keyword>
<sequence>MTEQNTRKLFKNIKIYNPHFREFIFGNLLIIGDQVEFIGQIDELPAEVMASIKAENTYDLNGKYVIPGLIDIHMHIESSMLAPIPFASAIIKHGVTSIVAEPHEIANVFGLEGIKEMIASAKESPVDIFWGIPSSVPSTSNQLETSGAEIAISELKELLDYEDIVCLGEVMNNNAVLYEPDSKINKLIEVYQQKSGNDIIEGHVPSLLGYELASFIRKGITADHTLQNLDRLEARVKNGMFVEIQEKTLDRKLIEFINEHNIYDNLSLVTDDIMVDDLIDRGHLDNVIRQAIIYGLPVIEAIHMATYTPARRMNLNDRGSLTPGKKADFIVLDSLEEFEIAEVYKDGRLVFSSTDILHEDNQSQNTEKAELFSSKRSFPEYFYNSVKLKSINSEDLNIIVPESYKDNEEVTCRLIQVKSDNTYTEEKNVNLTVNQLQEQEVTLNWEDSPYALAAVFERHGKNGNIARALIGGETIKRGAVATTYAHDHHNLYLIAHNKEDGIMAANEVIKDQGGIVVVEDGKIIAKLKLPVAGILTEESAIKAGGKLKKVTEALKHLGYNHYNIIMSLCTNTLPVSPALKLTDKGLIDVENTKIIDLFI</sequence>
<keyword evidence="4 6" id="KW-0464">Manganese</keyword>
<dbReference type="SUPFAM" id="SSF51338">
    <property type="entry name" value="Composite domain of metallo-dependent hydrolases"/>
    <property type="match status" value="1"/>
</dbReference>
<dbReference type="Proteomes" id="UP000621436">
    <property type="component" value="Unassembled WGS sequence"/>
</dbReference>
<reference evidence="9" key="1">
    <citation type="submission" date="2020-11" db="EMBL/GenBank/DDBJ databases">
        <title>Halonatronomonas betainensis gen. nov., sp. nov. a novel haloalkaliphilic representative of the family Halanaerobiacae capable of betaine degradation.</title>
        <authorList>
            <person name="Boltyanskaya Y."/>
            <person name="Kevbrin V."/>
            <person name="Detkova E."/>
            <person name="Grouzdev D.S."/>
            <person name="Koziaeva V."/>
            <person name="Zhilina T."/>
        </authorList>
    </citation>
    <scope>NUCLEOTIDE SEQUENCE</scope>
    <source>
        <strain evidence="9">Z-7014</strain>
    </source>
</reference>
<dbReference type="GO" id="GO:0000034">
    <property type="term" value="F:adenine deaminase activity"/>
    <property type="evidence" value="ECO:0007669"/>
    <property type="project" value="UniProtKB-UniRule"/>
</dbReference>
<dbReference type="Pfam" id="PF01979">
    <property type="entry name" value="Amidohydro_1"/>
    <property type="match status" value="1"/>
</dbReference>
<dbReference type="SUPFAM" id="SSF51556">
    <property type="entry name" value="Metallo-dependent hydrolases"/>
    <property type="match status" value="1"/>
</dbReference>
<dbReference type="Gene3D" id="3.20.20.140">
    <property type="entry name" value="Metal-dependent hydrolases"/>
    <property type="match status" value="1"/>
</dbReference>
<evidence type="ECO:0000259" key="7">
    <source>
        <dbReference type="Pfam" id="PF01979"/>
    </source>
</evidence>
<organism evidence="9 10">
    <name type="scientific">Halonatronomonas betaini</name>
    <dbReference type="NCBI Taxonomy" id="2778430"/>
    <lineage>
        <taxon>Bacteria</taxon>
        <taxon>Bacillati</taxon>
        <taxon>Bacillota</taxon>
        <taxon>Clostridia</taxon>
        <taxon>Halanaerobiales</taxon>
        <taxon>Halarsenatibacteraceae</taxon>
        <taxon>Halonatronomonas</taxon>
    </lineage>
</organism>
<dbReference type="InterPro" id="IPR026912">
    <property type="entry name" value="Adenine_deam_C"/>
</dbReference>
<dbReference type="Pfam" id="PF13382">
    <property type="entry name" value="Adenine_deam_C"/>
    <property type="match status" value="1"/>
</dbReference>